<organism evidence="2">
    <name type="scientific">Brachypodium distachyon</name>
    <name type="common">Purple false brome</name>
    <name type="synonym">Trachynia distachya</name>
    <dbReference type="NCBI Taxonomy" id="15368"/>
    <lineage>
        <taxon>Eukaryota</taxon>
        <taxon>Viridiplantae</taxon>
        <taxon>Streptophyta</taxon>
        <taxon>Embryophyta</taxon>
        <taxon>Tracheophyta</taxon>
        <taxon>Spermatophyta</taxon>
        <taxon>Magnoliopsida</taxon>
        <taxon>Liliopsida</taxon>
        <taxon>Poales</taxon>
        <taxon>Poaceae</taxon>
        <taxon>BOP clade</taxon>
        <taxon>Pooideae</taxon>
        <taxon>Stipodae</taxon>
        <taxon>Brachypodieae</taxon>
        <taxon>Brachypodium</taxon>
    </lineage>
</organism>
<accession>A0A2K2D1D8</accession>
<dbReference type="EMBL" id="CM000882">
    <property type="protein sequence ID" value="PNT68102.1"/>
    <property type="molecule type" value="Genomic_DNA"/>
</dbReference>
<dbReference type="InParanoid" id="A0A2K2D1D8"/>
<reference evidence="2" key="2">
    <citation type="submission" date="2017-06" db="EMBL/GenBank/DDBJ databases">
        <title>WGS assembly of Brachypodium distachyon.</title>
        <authorList>
            <consortium name="The International Brachypodium Initiative"/>
            <person name="Lucas S."/>
            <person name="Harmon-Smith M."/>
            <person name="Lail K."/>
            <person name="Tice H."/>
            <person name="Grimwood J."/>
            <person name="Bruce D."/>
            <person name="Barry K."/>
            <person name="Shu S."/>
            <person name="Lindquist E."/>
            <person name="Wang M."/>
            <person name="Pitluck S."/>
            <person name="Vogel J.P."/>
            <person name="Garvin D.F."/>
            <person name="Mockler T.C."/>
            <person name="Schmutz J."/>
            <person name="Rokhsar D."/>
            <person name="Bevan M.W."/>
        </authorList>
    </citation>
    <scope>NUCLEOTIDE SEQUENCE</scope>
    <source>
        <strain evidence="2">Bd21</strain>
    </source>
</reference>
<gene>
    <name evidence="2" type="ORF">BRADI_3g35972v3</name>
</gene>
<evidence type="ECO:0000313" key="4">
    <source>
        <dbReference type="Proteomes" id="UP000008810"/>
    </source>
</evidence>
<name>A0A2K2D1D8_BRADI</name>
<feature type="transmembrane region" description="Helical" evidence="1">
    <location>
        <begin position="85"/>
        <end position="110"/>
    </location>
</feature>
<dbReference type="Proteomes" id="UP000008810">
    <property type="component" value="Chromosome 3"/>
</dbReference>
<dbReference type="EnsemblPlants" id="PNT68102">
    <property type="protein sequence ID" value="PNT68102"/>
    <property type="gene ID" value="BRADI_3g35972v3"/>
</dbReference>
<feature type="transmembrane region" description="Helical" evidence="1">
    <location>
        <begin position="48"/>
        <end position="73"/>
    </location>
</feature>
<sequence length="142" mass="15463">MALLGVVTLLGWKGKPGTGIRFYSSRINQRTAGAITGRGSWQFLRDPSVLAIIAQGILSLLILAGCLVINLSPVKGSQADQKERVFSVLFVSIFGVLSTVCFINIPVTALRVWKKIRTIKQGIAELEATINSNLYSDFHSED</sequence>
<reference evidence="3" key="3">
    <citation type="submission" date="2018-08" db="UniProtKB">
        <authorList>
            <consortium name="EnsemblPlants"/>
        </authorList>
    </citation>
    <scope>IDENTIFICATION</scope>
    <source>
        <strain evidence="3">cv. Bd21</strain>
    </source>
</reference>
<dbReference type="AlphaFoldDB" id="A0A2K2D1D8"/>
<keyword evidence="1" id="KW-1133">Transmembrane helix</keyword>
<protein>
    <submittedName>
        <fullName evidence="2 3">Uncharacterized protein</fullName>
    </submittedName>
</protein>
<keyword evidence="1" id="KW-0812">Transmembrane</keyword>
<evidence type="ECO:0000313" key="2">
    <source>
        <dbReference type="EMBL" id="PNT68102.1"/>
    </source>
</evidence>
<proteinExistence type="predicted"/>
<dbReference type="ExpressionAtlas" id="A0A2K2D1D8">
    <property type="expression patterns" value="baseline"/>
</dbReference>
<keyword evidence="1" id="KW-0472">Membrane</keyword>
<reference evidence="2 3" key="1">
    <citation type="journal article" date="2010" name="Nature">
        <title>Genome sequencing and analysis of the model grass Brachypodium distachyon.</title>
        <authorList>
            <consortium name="International Brachypodium Initiative"/>
        </authorList>
    </citation>
    <scope>NUCLEOTIDE SEQUENCE [LARGE SCALE GENOMIC DNA]</scope>
    <source>
        <strain evidence="2 3">Bd21</strain>
    </source>
</reference>
<evidence type="ECO:0000313" key="3">
    <source>
        <dbReference type="EnsemblPlants" id="PNT68102"/>
    </source>
</evidence>
<keyword evidence="4" id="KW-1185">Reference proteome</keyword>
<dbReference type="Gramene" id="PNT68102">
    <property type="protein sequence ID" value="PNT68102"/>
    <property type="gene ID" value="BRADI_3g35972v3"/>
</dbReference>
<evidence type="ECO:0000256" key="1">
    <source>
        <dbReference type="SAM" id="Phobius"/>
    </source>
</evidence>